<dbReference type="EMBL" id="CP041616">
    <property type="protein sequence ID" value="QDO90406.1"/>
    <property type="molecule type" value="Genomic_DNA"/>
</dbReference>
<dbReference type="InterPro" id="IPR029044">
    <property type="entry name" value="Nucleotide-diphossugar_trans"/>
</dbReference>
<dbReference type="PANTHER" id="PTHR40392">
    <property type="entry name" value="2-PHOSPHO-L-LACTATE GUANYLYLTRANSFERASE"/>
    <property type="match status" value="1"/>
</dbReference>
<dbReference type="NCBIfam" id="TIGR03552">
    <property type="entry name" value="F420_cofC"/>
    <property type="match status" value="1"/>
</dbReference>
<organism evidence="6 7">
    <name type="scientific">Ornithinimicrobium ciconiae</name>
    <dbReference type="NCBI Taxonomy" id="2594265"/>
    <lineage>
        <taxon>Bacteria</taxon>
        <taxon>Bacillati</taxon>
        <taxon>Actinomycetota</taxon>
        <taxon>Actinomycetes</taxon>
        <taxon>Micrococcales</taxon>
        <taxon>Ornithinimicrobiaceae</taxon>
        <taxon>Ornithinimicrobium</taxon>
    </lineage>
</organism>
<dbReference type="HAMAP" id="MF_02114">
    <property type="entry name" value="CofC"/>
    <property type="match status" value="1"/>
</dbReference>
<dbReference type="InterPro" id="IPR002835">
    <property type="entry name" value="CofC"/>
</dbReference>
<evidence type="ECO:0000313" key="6">
    <source>
        <dbReference type="EMBL" id="QDO90406.1"/>
    </source>
</evidence>
<reference evidence="6 7" key="1">
    <citation type="submission" date="2019-07" db="EMBL/GenBank/DDBJ databases">
        <title>complete genome sequencing of Ornithinimicrobium sp. H23M54.</title>
        <authorList>
            <person name="Bae J.-W."/>
            <person name="Lee S.-Y."/>
        </authorList>
    </citation>
    <scope>NUCLEOTIDE SEQUENCE [LARGE SCALE GENOMIC DNA]</scope>
    <source>
        <strain evidence="6 7">H23M54</strain>
    </source>
</reference>
<keyword evidence="7" id="KW-1185">Reference proteome</keyword>
<dbReference type="SUPFAM" id="SSF53448">
    <property type="entry name" value="Nucleotide-diphospho-sugar transferases"/>
    <property type="match status" value="1"/>
</dbReference>
<feature type="binding site" evidence="5">
    <location>
        <position position="156"/>
    </location>
    <ligand>
        <name>phosphoenolpyruvate</name>
        <dbReference type="ChEBI" id="CHEBI:58702"/>
    </ligand>
</feature>
<dbReference type="AlphaFoldDB" id="A0A516GFW0"/>
<evidence type="ECO:0000313" key="7">
    <source>
        <dbReference type="Proteomes" id="UP000315395"/>
    </source>
</evidence>
<sequence length="211" mass="21640">MHWRLVLPVKEAQRAKTRLHAPPPLSRPDLARAIALDTLHAVCRALPPGDVLTITSDPVVGPATAALGARVVPDPGAGLNAAVSAGIAAARALDEQAGVAVLLGDLPALRPQDLLEALHECAAHPRALVPDHDGTGTVLLTARPGVTVEPSFGPGSAARHGEFATVLTPDLPRLRQDVDDLAALQAAVALGVGTHTTQILGAARDQRTAAN</sequence>
<dbReference type="EC" id="2.7.7.105" evidence="5"/>
<evidence type="ECO:0000256" key="2">
    <source>
        <dbReference type="ARBA" id="ARBA00022695"/>
    </source>
</evidence>
<keyword evidence="1 5" id="KW-0808">Transferase</keyword>
<name>A0A516GFW0_9MICO</name>
<gene>
    <name evidence="6" type="primary">cofC</name>
    <name evidence="5" type="synonym">fbiD</name>
    <name evidence="6" type="ORF">FNH13_13235</name>
</gene>
<dbReference type="GO" id="GO:0052645">
    <property type="term" value="P:F420-0 metabolic process"/>
    <property type="evidence" value="ECO:0007669"/>
    <property type="project" value="UniProtKB-UniRule"/>
</dbReference>
<evidence type="ECO:0000256" key="4">
    <source>
        <dbReference type="ARBA" id="ARBA00023134"/>
    </source>
</evidence>
<evidence type="ECO:0000256" key="1">
    <source>
        <dbReference type="ARBA" id="ARBA00022679"/>
    </source>
</evidence>
<dbReference type="Gene3D" id="3.90.550.10">
    <property type="entry name" value="Spore Coat Polysaccharide Biosynthesis Protein SpsA, Chain A"/>
    <property type="match status" value="1"/>
</dbReference>
<feature type="binding site" evidence="5">
    <location>
        <position position="153"/>
    </location>
    <ligand>
        <name>phosphoenolpyruvate</name>
        <dbReference type="ChEBI" id="CHEBI:58702"/>
    </ligand>
</feature>
<dbReference type="UniPathway" id="UPA00071"/>
<comment type="function">
    <text evidence="5">Guanylyltransferase that catalyzes the activation of phosphoenolpyruvate (PEP) as enolpyruvoyl-2-diphospho-5'-guanosine, via the condensation of PEP with GTP. It is involved in the biosynthesis of coenzyme F420, a hydride carrier cofactor.</text>
</comment>
<comment type="catalytic activity">
    <reaction evidence="5">
        <text>phosphoenolpyruvate + GTP + H(+) = enolpyruvoyl-2-diphospho-5'-guanosine + diphosphate</text>
        <dbReference type="Rhea" id="RHEA:30519"/>
        <dbReference type="ChEBI" id="CHEBI:15378"/>
        <dbReference type="ChEBI" id="CHEBI:33019"/>
        <dbReference type="ChEBI" id="CHEBI:37565"/>
        <dbReference type="ChEBI" id="CHEBI:58702"/>
        <dbReference type="ChEBI" id="CHEBI:143701"/>
        <dbReference type="EC" id="2.7.7.105"/>
    </reaction>
</comment>
<evidence type="ECO:0000256" key="5">
    <source>
        <dbReference type="HAMAP-Rule" id="MF_02114"/>
    </source>
</evidence>
<dbReference type="Pfam" id="PF01983">
    <property type="entry name" value="CofC"/>
    <property type="match status" value="1"/>
</dbReference>
<feature type="binding site" evidence="5">
    <location>
        <position position="137"/>
    </location>
    <ligand>
        <name>phosphoenolpyruvate</name>
        <dbReference type="ChEBI" id="CHEBI:58702"/>
    </ligand>
</feature>
<proteinExistence type="inferred from homology"/>
<dbReference type="GO" id="GO:0005525">
    <property type="term" value="F:GTP binding"/>
    <property type="evidence" value="ECO:0007669"/>
    <property type="project" value="UniProtKB-KW"/>
</dbReference>
<dbReference type="KEGG" id="orz:FNH13_13235"/>
<dbReference type="OrthoDB" id="9151145at2"/>
<dbReference type="Proteomes" id="UP000315395">
    <property type="component" value="Chromosome"/>
</dbReference>
<accession>A0A516GFW0</accession>
<protein>
    <recommendedName>
        <fullName evidence="5">Phosphoenolpyruvate guanylyltransferase</fullName>
        <shortName evidence="5">PEP guanylyltransferase</shortName>
        <ecNumber evidence="5">2.7.7.105</ecNumber>
    </recommendedName>
</protein>
<evidence type="ECO:0000256" key="3">
    <source>
        <dbReference type="ARBA" id="ARBA00022741"/>
    </source>
</evidence>
<comment type="similarity">
    <text evidence="5">Belongs to the CofC family.</text>
</comment>
<dbReference type="PANTHER" id="PTHR40392:SF1">
    <property type="entry name" value="2-PHOSPHO-L-LACTATE GUANYLYLTRANSFERASE"/>
    <property type="match status" value="1"/>
</dbReference>
<keyword evidence="3 5" id="KW-0547">Nucleotide-binding</keyword>
<keyword evidence="4 5" id="KW-0342">GTP-binding</keyword>
<comment type="pathway">
    <text evidence="5">Cofactor biosynthesis; coenzyme F420 biosynthesis.</text>
</comment>
<dbReference type="GO" id="GO:0043814">
    <property type="term" value="F:phospholactate guanylyltransferase activity"/>
    <property type="evidence" value="ECO:0007669"/>
    <property type="project" value="InterPro"/>
</dbReference>
<keyword evidence="2 5" id="KW-0548">Nucleotidyltransferase</keyword>